<evidence type="ECO:0000313" key="2">
    <source>
        <dbReference type="EMBL" id="KAJ7782399.1"/>
    </source>
</evidence>
<comment type="caution">
    <text evidence="2">The sequence shown here is derived from an EMBL/GenBank/DDBJ whole genome shotgun (WGS) entry which is preliminary data.</text>
</comment>
<protein>
    <recommendedName>
        <fullName evidence="4">Glutaredoxin domain-containing protein</fullName>
    </recommendedName>
</protein>
<dbReference type="GO" id="GO:0005796">
    <property type="term" value="C:Golgi lumen"/>
    <property type="evidence" value="ECO:0007669"/>
    <property type="project" value="TreeGrafter"/>
</dbReference>
<keyword evidence="3" id="KW-1185">Reference proteome</keyword>
<feature type="compositionally biased region" description="Low complexity" evidence="1">
    <location>
        <begin position="13"/>
        <end position="23"/>
    </location>
</feature>
<proteinExistence type="predicted"/>
<dbReference type="GO" id="GO:0000324">
    <property type="term" value="C:fungal-type vacuole"/>
    <property type="evidence" value="ECO:0007669"/>
    <property type="project" value="TreeGrafter"/>
</dbReference>
<dbReference type="GO" id="GO:0015038">
    <property type="term" value="F:glutathione disulfide oxidoreductase activity"/>
    <property type="evidence" value="ECO:0007669"/>
    <property type="project" value="TreeGrafter"/>
</dbReference>
<feature type="region of interest" description="Disordered" evidence="1">
    <location>
        <begin position="1"/>
        <end position="23"/>
    </location>
</feature>
<reference evidence="2" key="1">
    <citation type="submission" date="2023-03" db="EMBL/GenBank/DDBJ databases">
        <title>Massive genome expansion in bonnet fungi (Mycena s.s.) driven by repeated elements and novel gene families across ecological guilds.</title>
        <authorList>
            <consortium name="Lawrence Berkeley National Laboratory"/>
            <person name="Harder C.B."/>
            <person name="Miyauchi S."/>
            <person name="Viragh M."/>
            <person name="Kuo A."/>
            <person name="Thoen E."/>
            <person name="Andreopoulos B."/>
            <person name="Lu D."/>
            <person name="Skrede I."/>
            <person name="Drula E."/>
            <person name="Henrissat B."/>
            <person name="Morin E."/>
            <person name="Kohler A."/>
            <person name="Barry K."/>
            <person name="LaButti K."/>
            <person name="Morin E."/>
            <person name="Salamov A."/>
            <person name="Lipzen A."/>
            <person name="Mereny Z."/>
            <person name="Hegedus B."/>
            <person name="Baldrian P."/>
            <person name="Stursova M."/>
            <person name="Weitz H."/>
            <person name="Taylor A."/>
            <person name="Grigoriev I.V."/>
            <person name="Nagy L.G."/>
            <person name="Martin F."/>
            <person name="Kauserud H."/>
        </authorList>
    </citation>
    <scope>NUCLEOTIDE SEQUENCE</scope>
    <source>
        <strain evidence="2">CBHHK188m</strain>
    </source>
</reference>
<accession>A0AAD7KBG0</accession>
<evidence type="ECO:0000256" key="1">
    <source>
        <dbReference type="SAM" id="MobiDB-lite"/>
    </source>
</evidence>
<name>A0AAD7KBG0_9AGAR</name>
<dbReference type="GO" id="GO:0005801">
    <property type="term" value="C:cis-Golgi network"/>
    <property type="evidence" value="ECO:0007669"/>
    <property type="project" value="TreeGrafter"/>
</dbReference>
<dbReference type="EMBL" id="JARJLG010000003">
    <property type="protein sequence ID" value="KAJ7782399.1"/>
    <property type="molecule type" value="Genomic_DNA"/>
</dbReference>
<dbReference type="InterPro" id="IPR036249">
    <property type="entry name" value="Thioredoxin-like_sf"/>
</dbReference>
<gene>
    <name evidence="2" type="ORF">DFH07DRAFT_322467</name>
</gene>
<dbReference type="PANTHER" id="PTHR45694">
    <property type="entry name" value="GLUTAREDOXIN 2"/>
    <property type="match status" value="1"/>
</dbReference>
<dbReference type="Proteomes" id="UP001215280">
    <property type="component" value="Unassembled WGS sequence"/>
</dbReference>
<evidence type="ECO:0008006" key="4">
    <source>
        <dbReference type="Google" id="ProtNLM"/>
    </source>
</evidence>
<sequence length="277" mass="30348">MTFPNASSRTPLRSQASSHHRSTSSISLPFTVMSGLNPKRNRHRTTFLALLALLSLSAYVFCSQFPVSLSPVYRVHKDTLATDQAALAVEATWHSRLEAAKKHKSYAGRKPITLTPAQELAAVSSFLASLPQNVIPLSVDPSLPIDPELVLDFDTRSPHAMEEVERVVDDVWSQNPVMLYSKLYSPASREIKSILMDMNLRPPPLIIDVDARDDVDVLTPMLTRLTASPDLPILLIGGQPMGSIAQIRDLLASGDLKSLIKSSGAVIGGGKRRKHRK</sequence>
<dbReference type="GO" id="GO:0034599">
    <property type="term" value="P:cellular response to oxidative stress"/>
    <property type="evidence" value="ECO:0007669"/>
    <property type="project" value="TreeGrafter"/>
</dbReference>
<dbReference type="SUPFAM" id="SSF52833">
    <property type="entry name" value="Thioredoxin-like"/>
    <property type="match status" value="1"/>
</dbReference>
<dbReference type="Gene3D" id="3.40.30.10">
    <property type="entry name" value="Glutaredoxin"/>
    <property type="match status" value="1"/>
</dbReference>
<organism evidence="2 3">
    <name type="scientific">Mycena maculata</name>
    <dbReference type="NCBI Taxonomy" id="230809"/>
    <lineage>
        <taxon>Eukaryota</taxon>
        <taxon>Fungi</taxon>
        <taxon>Dikarya</taxon>
        <taxon>Basidiomycota</taxon>
        <taxon>Agaricomycotina</taxon>
        <taxon>Agaricomycetes</taxon>
        <taxon>Agaricomycetidae</taxon>
        <taxon>Agaricales</taxon>
        <taxon>Marasmiineae</taxon>
        <taxon>Mycenaceae</taxon>
        <taxon>Mycena</taxon>
    </lineage>
</organism>
<dbReference type="PANTHER" id="PTHR45694:SF5">
    <property type="entry name" value="GLUTAREDOXIN 2"/>
    <property type="match status" value="1"/>
</dbReference>
<dbReference type="AlphaFoldDB" id="A0AAD7KBG0"/>
<dbReference type="PROSITE" id="PS51354">
    <property type="entry name" value="GLUTAREDOXIN_2"/>
    <property type="match status" value="1"/>
</dbReference>
<evidence type="ECO:0000313" key="3">
    <source>
        <dbReference type="Proteomes" id="UP001215280"/>
    </source>
</evidence>
<feature type="compositionally biased region" description="Polar residues" evidence="1">
    <location>
        <begin position="1"/>
        <end position="12"/>
    </location>
</feature>